<dbReference type="Gene3D" id="3.50.50.60">
    <property type="entry name" value="FAD/NAD(P)-binding domain"/>
    <property type="match status" value="2"/>
</dbReference>
<dbReference type="Proteomes" id="UP000295830">
    <property type="component" value="Unassembled WGS sequence"/>
</dbReference>
<dbReference type="InterPro" id="IPR002938">
    <property type="entry name" value="FAD-bd"/>
</dbReference>
<dbReference type="AlphaFoldDB" id="A0A4R7JR24"/>
<dbReference type="PRINTS" id="PR00420">
    <property type="entry name" value="RNGMNOXGNASE"/>
</dbReference>
<dbReference type="InterPro" id="IPR051205">
    <property type="entry name" value="UbiH/COQ6_monooxygenase"/>
</dbReference>
<evidence type="ECO:0000313" key="10">
    <source>
        <dbReference type="Proteomes" id="UP000295830"/>
    </source>
</evidence>
<evidence type="ECO:0000256" key="2">
    <source>
        <dbReference type="ARBA" id="ARBA00004749"/>
    </source>
</evidence>
<dbReference type="RefSeq" id="WP_133736186.1">
    <property type="nucleotide sequence ID" value="NZ_SOAX01000004.1"/>
</dbReference>
<evidence type="ECO:0000256" key="7">
    <source>
        <dbReference type="ARBA" id="ARBA00023033"/>
    </source>
</evidence>
<keyword evidence="5" id="KW-0274">FAD</keyword>
<dbReference type="UniPathway" id="UPA00232"/>
<dbReference type="OrthoDB" id="9769565at2"/>
<dbReference type="PANTHER" id="PTHR43876">
    <property type="entry name" value="UBIQUINONE BIOSYNTHESIS MONOOXYGENASE COQ6, MITOCHONDRIAL"/>
    <property type="match status" value="1"/>
</dbReference>
<dbReference type="NCBIfam" id="NF004356">
    <property type="entry name" value="PRK05732.1"/>
    <property type="match status" value="1"/>
</dbReference>
<evidence type="ECO:0000256" key="5">
    <source>
        <dbReference type="ARBA" id="ARBA00022827"/>
    </source>
</evidence>
<evidence type="ECO:0000256" key="6">
    <source>
        <dbReference type="ARBA" id="ARBA00023002"/>
    </source>
</evidence>
<comment type="cofactor">
    <cofactor evidence="1">
        <name>FAD</name>
        <dbReference type="ChEBI" id="CHEBI:57692"/>
    </cofactor>
</comment>
<keyword evidence="7" id="KW-0503">Monooxygenase</keyword>
<dbReference type="GO" id="GO:0008681">
    <property type="term" value="F:2-octaprenyl-6-methoxyphenol hydroxylase activity"/>
    <property type="evidence" value="ECO:0007669"/>
    <property type="project" value="TreeGrafter"/>
</dbReference>
<comment type="pathway">
    <text evidence="2">Cofactor biosynthesis; ubiquinone biosynthesis.</text>
</comment>
<dbReference type="GO" id="GO:0006744">
    <property type="term" value="P:ubiquinone biosynthetic process"/>
    <property type="evidence" value="ECO:0007669"/>
    <property type="project" value="UniProtKB-UniPathway"/>
</dbReference>
<dbReference type="InterPro" id="IPR036188">
    <property type="entry name" value="FAD/NAD-bd_sf"/>
</dbReference>
<comment type="similarity">
    <text evidence="3">Belongs to the UbiH/COQ6 family.</text>
</comment>
<name>A0A4R7JR24_9GAMM</name>
<evidence type="ECO:0000256" key="4">
    <source>
        <dbReference type="ARBA" id="ARBA00022630"/>
    </source>
</evidence>
<organism evidence="9 10">
    <name type="scientific">Halospina denitrificans</name>
    <dbReference type="NCBI Taxonomy" id="332522"/>
    <lineage>
        <taxon>Bacteria</taxon>
        <taxon>Pseudomonadati</taxon>
        <taxon>Pseudomonadota</taxon>
        <taxon>Gammaproteobacteria</taxon>
        <taxon>Halospina</taxon>
    </lineage>
</organism>
<dbReference type="Pfam" id="PF01494">
    <property type="entry name" value="FAD_binding_3"/>
    <property type="match status" value="1"/>
</dbReference>
<evidence type="ECO:0000259" key="8">
    <source>
        <dbReference type="Pfam" id="PF01494"/>
    </source>
</evidence>
<evidence type="ECO:0000256" key="1">
    <source>
        <dbReference type="ARBA" id="ARBA00001974"/>
    </source>
</evidence>
<evidence type="ECO:0000313" key="9">
    <source>
        <dbReference type="EMBL" id="TDT40156.1"/>
    </source>
</evidence>
<protein>
    <submittedName>
        <fullName evidence="9">2-octaprenyl-6-methoxyphenol hydroxylase /2-octaprenyl-3-methyl-6-methoxy-1,4-benzoquinol hydroxylase</fullName>
    </submittedName>
</protein>
<sequence length="418" mass="45381">MAESGEAVDHHCQVLIVGGGMAGASLALALSRHAPDMSVAVVESAPITPDVSPHEHYQPSYDARATALAYGSRLIYEDLGLWPAIAEGATGIHRIHVSERGRFGSARMDAAEHGQDALGYVVDNAWLGLNLVSALGNADIQWLCPARVQSAQSSQQGAEVRIERDGATESWHCDLLVVADGGRSGLREALGFSVQRRDYDQHAMVATVTTSRPHEGVAYERFTDDGPVALLPHRKSHDYALVWTMPATEVERRMALDDRAFLKELQGLFGWRRGRFERVGRRHSYALGLEQAPEPARPGVVLVGNAAHALHPVAGQGFNLALRGLMRLSACLAQAHRDGQSLSDLHTLRPYLDEHQQDVDAIVGFSDGIIRVFSGSSGFPGHIRDLGLLALDAAPGARHWLARQNMGLNRRRSSLGHE</sequence>
<keyword evidence="4" id="KW-0285">Flavoprotein</keyword>
<dbReference type="PANTHER" id="PTHR43876:SF8">
    <property type="entry name" value="2-OCTAPRENYL-6-METHOXYPHENOL HYDROXYLASE"/>
    <property type="match status" value="1"/>
</dbReference>
<dbReference type="SUPFAM" id="SSF51905">
    <property type="entry name" value="FAD/NAD(P)-binding domain"/>
    <property type="match status" value="1"/>
</dbReference>
<keyword evidence="6" id="KW-0560">Oxidoreductase</keyword>
<dbReference type="EMBL" id="SOAX01000004">
    <property type="protein sequence ID" value="TDT40156.1"/>
    <property type="molecule type" value="Genomic_DNA"/>
</dbReference>
<feature type="domain" description="FAD-binding" evidence="8">
    <location>
        <begin position="12"/>
        <end position="338"/>
    </location>
</feature>
<keyword evidence="10" id="KW-1185">Reference proteome</keyword>
<comment type="caution">
    <text evidence="9">The sequence shown here is derived from an EMBL/GenBank/DDBJ whole genome shotgun (WGS) entry which is preliminary data.</text>
</comment>
<proteinExistence type="inferred from homology"/>
<dbReference type="InterPro" id="IPR010971">
    <property type="entry name" value="UbiH/COQ6"/>
</dbReference>
<dbReference type="NCBIfam" id="TIGR01988">
    <property type="entry name" value="Ubi-OHases"/>
    <property type="match status" value="1"/>
</dbReference>
<reference evidence="9 10" key="1">
    <citation type="submission" date="2019-03" db="EMBL/GenBank/DDBJ databases">
        <title>Genomic Encyclopedia of Type Strains, Phase IV (KMG-IV): sequencing the most valuable type-strain genomes for metagenomic binning, comparative biology and taxonomic classification.</title>
        <authorList>
            <person name="Goeker M."/>
        </authorList>
    </citation>
    <scope>NUCLEOTIDE SEQUENCE [LARGE SCALE GENOMIC DNA]</scope>
    <source>
        <strain evidence="9 10">DSM 15505</strain>
    </source>
</reference>
<accession>A0A4R7JR24</accession>
<gene>
    <name evidence="9" type="ORF">DES49_1920</name>
</gene>
<dbReference type="GO" id="GO:0071949">
    <property type="term" value="F:FAD binding"/>
    <property type="evidence" value="ECO:0007669"/>
    <property type="project" value="InterPro"/>
</dbReference>
<evidence type="ECO:0000256" key="3">
    <source>
        <dbReference type="ARBA" id="ARBA00005349"/>
    </source>
</evidence>